<reference evidence="10" key="1">
    <citation type="journal article" date="2019" name="Int. J. Syst. Evol. Microbiol.">
        <title>The Global Catalogue of Microorganisms (GCM) 10K type strain sequencing project: providing services to taxonomists for standard genome sequencing and annotation.</title>
        <authorList>
            <consortium name="The Broad Institute Genomics Platform"/>
            <consortium name="The Broad Institute Genome Sequencing Center for Infectious Disease"/>
            <person name="Wu L."/>
            <person name="Ma J."/>
        </authorList>
    </citation>
    <scope>NUCLEOTIDE SEQUENCE [LARGE SCALE GENOMIC DNA]</scope>
    <source>
        <strain evidence="10">CGMCC 1.12942</strain>
    </source>
</reference>
<dbReference type="SMART" id="SM00386">
    <property type="entry name" value="HAT"/>
    <property type="match status" value="3"/>
</dbReference>
<keyword evidence="6" id="KW-0472">Membrane</keyword>
<dbReference type="Proteomes" id="UP001596500">
    <property type="component" value="Unassembled WGS sequence"/>
</dbReference>
<dbReference type="EMBL" id="JBHTBW010000021">
    <property type="protein sequence ID" value="MFC7441230.1"/>
    <property type="molecule type" value="Genomic_DNA"/>
</dbReference>
<keyword evidence="5" id="KW-1133">Transmembrane helix</keyword>
<organism evidence="9 10">
    <name type="scientific">Laceyella putida</name>
    <dbReference type="NCBI Taxonomy" id="110101"/>
    <lineage>
        <taxon>Bacteria</taxon>
        <taxon>Bacillati</taxon>
        <taxon>Bacillota</taxon>
        <taxon>Bacilli</taxon>
        <taxon>Bacillales</taxon>
        <taxon>Thermoactinomycetaceae</taxon>
        <taxon>Laceyella</taxon>
    </lineage>
</organism>
<sequence length="239" mass="28157">MAGPIIELDFKGEIQGKRYVSGSYRRNRAKLERMIKEEPQAEYYLMLAVLEVRKHYWNRAHQAVEKALTLAPDYKEAHLLYAQILEAKQELVEAARAYQATLHRFPQFSKAYREYARYLMTHTDSITLAQSLLLKSLELDPKDALSHILIAEICLLRGKTGQALLHFELAQHYYLDHPRFHQGKARLFMEMERYEEAAKHLKLAMRLDPKNKVLRNQFAQALKATNTPKIFLFWKRWVI</sequence>
<comment type="caution">
    <text evidence="9">The sequence shown here is derived from an EMBL/GenBank/DDBJ whole genome shotgun (WGS) entry which is preliminary data.</text>
</comment>
<feature type="repeat" description="TPR" evidence="8">
    <location>
        <begin position="178"/>
        <end position="211"/>
    </location>
</feature>
<evidence type="ECO:0000313" key="10">
    <source>
        <dbReference type="Proteomes" id="UP001596500"/>
    </source>
</evidence>
<proteinExistence type="inferred from homology"/>
<dbReference type="Pfam" id="PF13181">
    <property type="entry name" value="TPR_8"/>
    <property type="match status" value="1"/>
</dbReference>
<evidence type="ECO:0000256" key="7">
    <source>
        <dbReference type="ARBA" id="ARBA00038030"/>
    </source>
</evidence>
<evidence type="ECO:0000256" key="2">
    <source>
        <dbReference type="ARBA" id="ARBA00022692"/>
    </source>
</evidence>
<dbReference type="PROSITE" id="PS50005">
    <property type="entry name" value="TPR"/>
    <property type="match status" value="1"/>
</dbReference>
<dbReference type="Gene3D" id="1.25.40.10">
    <property type="entry name" value="Tetratricopeptide repeat domain"/>
    <property type="match status" value="1"/>
</dbReference>
<gene>
    <name evidence="9" type="ORF">ACFQNG_08675</name>
</gene>
<keyword evidence="3" id="KW-0677">Repeat</keyword>
<dbReference type="InterPro" id="IPR011990">
    <property type="entry name" value="TPR-like_helical_dom_sf"/>
</dbReference>
<dbReference type="SMART" id="SM00028">
    <property type="entry name" value="TPR"/>
    <property type="match status" value="4"/>
</dbReference>
<protein>
    <submittedName>
        <fullName evidence="9">Tetratricopeptide repeat protein</fullName>
    </submittedName>
</protein>
<keyword evidence="2" id="KW-0812">Transmembrane</keyword>
<comment type="subcellular location">
    <subcellularLocation>
        <location evidence="1">Membrane</location>
        <topology evidence="1">Single-pass membrane protein</topology>
    </subcellularLocation>
</comment>
<dbReference type="PANTHER" id="PTHR46208">
    <property type="entry name" value="MITOCHONDRIAL IMPORT RECEPTOR SUBUNIT TOM70"/>
    <property type="match status" value="1"/>
</dbReference>
<evidence type="ECO:0000313" key="9">
    <source>
        <dbReference type="EMBL" id="MFC7441230.1"/>
    </source>
</evidence>
<accession>A0ABW2RJU9</accession>
<evidence type="ECO:0000256" key="3">
    <source>
        <dbReference type="ARBA" id="ARBA00022737"/>
    </source>
</evidence>
<evidence type="ECO:0000256" key="5">
    <source>
        <dbReference type="ARBA" id="ARBA00022989"/>
    </source>
</evidence>
<evidence type="ECO:0000256" key="6">
    <source>
        <dbReference type="ARBA" id="ARBA00023136"/>
    </source>
</evidence>
<keyword evidence="4 8" id="KW-0802">TPR repeat</keyword>
<dbReference type="InterPro" id="IPR019734">
    <property type="entry name" value="TPR_rpt"/>
</dbReference>
<dbReference type="RefSeq" id="WP_379864524.1">
    <property type="nucleotide sequence ID" value="NZ_JBHTBW010000021.1"/>
</dbReference>
<dbReference type="Pfam" id="PF13432">
    <property type="entry name" value="TPR_16"/>
    <property type="match status" value="1"/>
</dbReference>
<dbReference type="SUPFAM" id="SSF48452">
    <property type="entry name" value="TPR-like"/>
    <property type="match status" value="1"/>
</dbReference>
<name>A0ABW2RJU9_9BACL</name>
<dbReference type="PANTHER" id="PTHR46208:SF1">
    <property type="entry name" value="MITOCHONDRIAL IMPORT RECEPTOR SUBUNIT TOM70"/>
    <property type="match status" value="1"/>
</dbReference>
<evidence type="ECO:0000256" key="4">
    <source>
        <dbReference type="ARBA" id="ARBA00022803"/>
    </source>
</evidence>
<dbReference type="InterPro" id="IPR003107">
    <property type="entry name" value="HAT"/>
</dbReference>
<comment type="similarity">
    <text evidence="7">Belongs to the Tom70 family.</text>
</comment>
<evidence type="ECO:0000256" key="8">
    <source>
        <dbReference type="PROSITE-ProRule" id="PRU00339"/>
    </source>
</evidence>
<keyword evidence="10" id="KW-1185">Reference proteome</keyword>
<evidence type="ECO:0000256" key="1">
    <source>
        <dbReference type="ARBA" id="ARBA00004167"/>
    </source>
</evidence>